<reference evidence="2" key="1">
    <citation type="submission" date="2020-04" db="EMBL/GenBank/DDBJ databases">
        <authorList>
            <person name="Alioto T."/>
            <person name="Alioto T."/>
            <person name="Gomez Garrido J."/>
        </authorList>
    </citation>
    <scope>NUCLEOTIDE SEQUENCE</scope>
    <source>
        <strain evidence="2">A484AB</strain>
    </source>
</reference>
<feature type="compositionally biased region" description="Polar residues" evidence="1">
    <location>
        <begin position="1"/>
        <end position="11"/>
    </location>
</feature>
<name>A0A6S7I3H7_PARCT</name>
<dbReference type="EMBL" id="CACRXK020007024">
    <property type="protein sequence ID" value="CAB4011093.1"/>
    <property type="molecule type" value="Genomic_DNA"/>
</dbReference>
<feature type="compositionally biased region" description="Basic and acidic residues" evidence="1">
    <location>
        <begin position="94"/>
        <end position="104"/>
    </location>
</feature>
<gene>
    <name evidence="2" type="ORF">PACLA_8A021918</name>
</gene>
<evidence type="ECO:0000256" key="1">
    <source>
        <dbReference type="SAM" id="MobiDB-lite"/>
    </source>
</evidence>
<accession>A0A6S7I3H7</accession>
<organism evidence="2 3">
    <name type="scientific">Paramuricea clavata</name>
    <name type="common">Red gorgonian</name>
    <name type="synonym">Violescent sea-whip</name>
    <dbReference type="NCBI Taxonomy" id="317549"/>
    <lineage>
        <taxon>Eukaryota</taxon>
        <taxon>Metazoa</taxon>
        <taxon>Cnidaria</taxon>
        <taxon>Anthozoa</taxon>
        <taxon>Octocorallia</taxon>
        <taxon>Malacalcyonacea</taxon>
        <taxon>Plexauridae</taxon>
        <taxon>Paramuricea</taxon>
    </lineage>
</organism>
<protein>
    <submittedName>
        <fullName evidence="2">Uncharacterized protein</fullName>
    </submittedName>
</protein>
<dbReference type="Proteomes" id="UP001152795">
    <property type="component" value="Unassembled WGS sequence"/>
</dbReference>
<comment type="caution">
    <text evidence="2">The sequence shown here is derived from an EMBL/GenBank/DDBJ whole genome shotgun (WGS) entry which is preliminary data.</text>
</comment>
<evidence type="ECO:0000313" key="2">
    <source>
        <dbReference type="EMBL" id="CAB4011093.1"/>
    </source>
</evidence>
<dbReference type="AlphaFoldDB" id="A0A6S7I3H7"/>
<proteinExistence type="predicted"/>
<feature type="compositionally biased region" description="Polar residues" evidence="1">
    <location>
        <begin position="59"/>
        <end position="73"/>
    </location>
</feature>
<feature type="region of interest" description="Disordered" evidence="1">
    <location>
        <begin position="1"/>
        <end position="21"/>
    </location>
</feature>
<evidence type="ECO:0000313" key="3">
    <source>
        <dbReference type="Proteomes" id="UP001152795"/>
    </source>
</evidence>
<feature type="region of interest" description="Disordered" evidence="1">
    <location>
        <begin position="59"/>
        <end position="107"/>
    </location>
</feature>
<keyword evidence="3" id="KW-1185">Reference proteome</keyword>
<sequence length="178" mass="19993">MTRNNTSTITRHNQRHTDGSKSWIVQNDSTIAQKYIKKFETLTGKLQNETAVVKNLSATSGLGKCSKSSNRDSGLNHASYEGSYVGSEANSCPDEPKTTEDEPPSKMQNSFQFWTKHTARECKEQTTKLYLISEGTKYNDTKQRTKHGKHEEYVAKDIDIGGCQQENRQCACTCSVRS</sequence>